<evidence type="ECO:0000259" key="2">
    <source>
        <dbReference type="Pfam" id="PF26130"/>
    </source>
</evidence>
<dbReference type="AlphaFoldDB" id="A0A6A1WVT5"/>
<name>A0A6A1WVT5_9ROSI</name>
<dbReference type="PANTHER" id="PTHR31973">
    <property type="entry name" value="POLYPROTEIN, PUTATIVE-RELATED"/>
    <property type="match status" value="1"/>
</dbReference>
<dbReference type="Pfam" id="PF10551">
    <property type="entry name" value="MULE"/>
    <property type="match status" value="1"/>
</dbReference>
<sequence>MFLHTVLIVYAELRLNYAVRPWALIFSQFGPQGSIFPKNVPGVRTHYQIDPAVNSLDGNADVADGSDVEIDRFLCNWVSVKSVSAALFWKDGESVYAPWGKMSFVHGTYIGGEVAEAGRFDPDYLSVTHLWKFVKEDLKYHEPVDLWCKFDGEPFERGINSLESDADVLKIIERIERDGEDCLRIFVDHRTSVAEEPTHACGAHHKNRKLDYKFTAAHYLEMIRDNPNIPPMALAGHIRREFHVSVSKNHVYRAKKLALEMIYGKHADQYKYVYDYCEALTQWNPGTCVKVHREGMRFQRIYVRLDACKRGFLAGCRPVIVLDGCHLKGPFGGQLLCAVGKDGNNDMYPLAYAVCEVESRSSWTWFIETLIEDIGDERAWTWMSDRQKVSVKLRPLVR</sequence>
<dbReference type="EMBL" id="RXIC02000019">
    <property type="protein sequence ID" value="KAB1226820.1"/>
    <property type="molecule type" value="Genomic_DNA"/>
</dbReference>
<organism evidence="3 4">
    <name type="scientific">Morella rubra</name>
    <name type="common">Chinese bayberry</name>
    <dbReference type="NCBI Taxonomy" id="262757"/>
    <lineage>
        <taxon>Eukaryota</taxon>
        <taxon>Viridiplantae</taxon>
        <taxon>Streptophyta</taxon>
        <taxon>Embryophyta</taxon>
        <taxon>Tracheophyta</taxon>
        <taxon>Spermatophyta</taxon>
        <taxon>Magnoliopsida</taxon>
        <taxon>eudicotyledons</taxon>
        <taxon>Gunneridae</taxon>
        <taxon>Pentapetalae</taxon>
        <taxon>rosids</taxon>
        <taxon>fabids</taxon>
        <taxon>Fagales</taxon>
        <taxon>Myricaceae</taxon>
        <taxon>Morella</taxon>
    </lineage>
</organism>
<evidence type="ECO:0000313" key="4">
    <source>
        <dbReference type="Proteomes" id="UP000516437"/>
    </source>
</evidence>
<dbReference type="Pfam" id="PF26130">
    <property type="entry name" value="PB1-like"/>
    <property type="match status" value="1"/>
</dbReference>
<evidence type="ECO:0000259" key="1">
    <source>
        <dbReference type="Pfam" id="PF10551"/>
    </source>
</evidence>
<gene>
    <name evidence="3" type="ORF">CJ030_MR1G005060</name>
</gene>
<accession>A0A6A1WVT5</accession>
<keyword evidence="4" id="KW-1185">Reference proteome</keyword>
<feature type="domain" description="MULE transposase" evidence="1">
    <location>
        <begin position="319"/>
        <end position="388"/>
    </location>
</feature>
<comment type="caution">
    <text evidence="3">The sequence shown here is derived from an EMBL/GenBank/DDBJ whole genome shotgun (WGS) entry which is preliminary data.</text>
</comment>
<dbReference type="Proteomes" id="UP000516437">
    <property type="component" value="Chromosome 1"/>
</dbReference>
<protein>
    <submittedName>
        <fullName evidence="3">Uncharacterized protein</fullName>
    </submittedName>
</protein>
<reference evidence="3 4" key="1">
    <citation type="journal article" date="2019" name="Plant Biotechnol. J.">
        <title>The red bayberry genome and genetic basis of sex determination.</title>
        <authorList>
            <person name="Jia H.M."/>
            <person name="Jia H.J."/>
            <person name="Cai Q.L."/>
            <person name="Wang Y."/>
            <person name="Zhao H.B."/>
            <person name="Yang W.F."/>
            <person name="Wang G.Y."/>
            <person name="Li Y.H."/>
            <person name="Zhan D.L."/>
            <person name="Shen Y.T."/>
            <person name="Niu Q.F."/>
            <person name="Chang L."/>
            <person name="Qiu J."/>
            <person name="Zhao L."/>
            <person name="Xie H.B."/>
            <person name="Fu W.Y."/>
            <person name="Jin J."/>
            <person name="Li X.W."/>
            <person name="Jiao Y."/>
            <person name="Zhou C.C."/>
            <person name="Tu T."/>
            <person name="Chai C.Y."/>
            <person name="Gao J.L."/>
            <person name="Fan L.J."/>
            <person name="van de Weg E."/>
            <person name="Wang J.Y."/>
            <person name="Gao Z.S."/>
        </authorList>
    </citation>
    <scope>NUCLEOTIDE SEQUENCE [LARGE SCALE GENOMIC DNA]</scope>
    <source>
        <tissue evidence="3">Leaves</tissue>
    </source>
</reference>
<dbReference type="OrthoDB" id="1918246at2759"/>
<evidence type="ECO:0000313" key="3">
    <source>
        <dbReference type="EMBL" id="KAB1226820.1"/>
    </source>
</evidence>
<dbReference type="PANTHER" id="PTHR31973:SF187">
    <property type="entry name" value="MUTATOR TRANSPOSASE MUDRA PROTEIN"/>
    <property type="match status" value="1"/>
</dbReference>
<dbReference type="InterPro" id="IPR058594">
    <property type="entry name" value="PB1-like_dom_pln"/>
</dbReference>
<feature type="domain" description="PB1-like" evidence="2">
    <location>
        <begin position="108"/>
        <end position="186"/>
    </location>
</feature>
<proteinExistence type="predicted"/>
<dbReference type="InterPro" id="IPR018289">
    <property type="entry name" value="MULE_transposase_dom"/>
</dbReference>